<organism evidence="3 4">
    <name type="scientific">Takifugu flavidus</name>
    <name type="common">sansaifugu</name>
    <dbReference type="NCBI Taxonomy" id="433684"/>
    <lineage>
        <taxon>Eukaryota</taxon>
        <taxon>Metazoa</taxon>
        <taxon>Chordata</taxon>
        <taxon>Craniata</taxon>
        <taxon>Vertebrata</taxon>
        <taxon>Euteleostomi</taxon>
        <taxon>Actinopterygii</taxon>
        <taxon>Neopterygii</taxon>
        <taxon>Teleostei</taxon>
        <taxon>Neoteleostei</taxon>
        <taxon>Acanthomorphata</taxon>
        <taxon>Eupercaria</taxon>
        <taxon>Tetraodontiformes</taxon>
        <taxon>Tetradontoidea</taxon>
        <taxon>Tetraodontidae</taxon>
        <taxon>Takifugu</taxon>
    </lineage>
</organism>
<keyword evidence="1" id="KW-0175">Coiled coil</keyword>
<feature type="coiled-coil region" evidence="1">
    <location>
        <begin position="368"/>
        <end position="442"/>
    </location>
</feature>
<feature type="coiled-coil region" evidence="1">
    <location>
        <begin position="472"/>
        <end position="506"/>
    </location>
</feature>
<evidence type="ECO:0000256" key="1">
    <source>
        <dbReference type="SAM" id="Coils"/>
    </source>
</evidence>
<dbReference type="EMBL" id="RHFK02000021">
    <property type="protein sequence ID" value="TWW57106.1"/>
    <property type="molecule type" value="Genomic_DNA"/>
</dbReference>
<feature type="region of interest" description="Disordered" evidence="2">
    <location>
        <begin position="1"/>
        <end position="23"/>
    </location>
</feature>
<dbReference type="PANTHER" id="PTHR34479:SF1">
    <property type="entry name" value="COILED-COIL DOMAIN-CONTAINING PROTEIN 30"/>
    <property type="match status" value="1"/>
</dbReference>
<feature type="coiled-coil region" evidence="1">
    <location>
        <begin position="181"/>
        <end position="257"/>
    </location>
</feature>
<evidence type="ECO:0000313" key="4">
    <source>
        <dbReference type="Proteomes" id="UP000324091"/>
    </source>
</evidence>
<evidence type="ECO:0000256" key="2">
    <source>
        <dbReference type="SAM" id="MobiDB-lite"/>
    </source>
</evidence>
<feature type="compositionally biased region" description="Basic and acidic residues" evidence="2">
    <location>
        <begin position="1"/>
        <end position="11"/>
    </location>
</feature>
<keyword evidence="4" id="KW-1185">Reference proteome</keyword>
<reference evidence="3 4" key="1">
    <citation type="submission" date="2019-04" db="EMBL/GenBank/DDBJ databases">
        <title>Chromosome genome assembly for Takifugu flavidus.</title>
        <authorList>
            <person name="Xiao S."/>
        </authorList>
    </citation>
    <scope>NUCLEOTIDE SEQUENCE [LARGE SCALE GENOMIC DNA]</scope>
    <source>
        <strain evidence="3">HTHZ2018</strain>
        <tissue evidence="3">Muscle</tissue>
    </source>
</reference>
<comment type="caution">
    <text evidence="3">The sequence shown here is derived from an EMBL/GenBank/DDBJ whole genome shotgun (WGS) entry which is preliminary data.</text>
</comment>
<name>A0A5C6MPL9_9TELE</name>
<accession>A0A5C6MPL9</accession>
<dbReference type="Proteomes" id="UP000324091">
    <property type="component" value="Chromosome 8"/>
</dbReference>
<proteinExistence type="predicted"/>
<feature type="coiled-coil region" evidence="1">
    <location>
        <begin position="98"/>
        <end position="139"/>
    </location>
</feature>
<dbReference type="InterPro" id="IPR052825">
    <property type="entry name" value="CCD-Prefoldin_beta-like"/>
</dbReference>
<dbReference type="AlphaFoldDB" id="A0A5C6MPL9"/>
<dbReference type="PANTHER" id="PTHR34479">
    <property type="entry name" value="COILED-COIL DOMAIN-CONTAINING PROTEIN 30"/>
    <property type="match status" value="1"/>
</dbReference>
<gene>
    <name evidence="3" type="ORF">D4764_08G0010930</name>
</gene>
<protein>
    <submittedName>
        <fullName evidence="3">Uncharacterized protein</fullName>
    </submittedName>
</protein>
<evidence type="ECO:0000313" key="3">
    <source>
        <dbReference type="EMBL" id="TWW57106.1"/>
    </source>
</evidence>
<sequence>MEETLDQKDVLGSELDSVSPQTENIQANVGQDTLNADRKKDMLSIEKLQEQLHLDQQQVSVRKATESDVDIDYFWPLDLFTANAAQEQKRVFEEKLHLQAQAYKAQALEQENVKLSAELNHTQSMCERLQWKIRKLELEMTNNSPENNMVTSLQEDLQREREHLTAVNEVSDLMYKLDCKESQLVAEREKASEEISVLKAQVNQATEHKKEFQILLESMEMELLHVKEMNLNLKTQNKVLEQGNLELSAKLNQLEAKQYVSLQRDIKTGREQDIAAHKYSDLHEIYCKENQLVVESEKGSEEMEKEMNLNLKMKNTLLEQGNLELCAKLSHIEAKQDTNAESIQYLVRESKQVQQNVTGINKKVSDLLAELRHMEKKLIKKLEKAAQEKTVLQVQVHEAQASAMELRLQQQNIRLTDKERECRKIEEDLRNTQKANEMLKEELYSIFMECDRMKKKYNENQLKFKQILYQAKRKFNKKTEGLDSTIQKLEKEVKRLTSLLTEEKERFSEYRMKHKHKDRVRSSDIREELGVGPLLLRVERSQMRWHGHLVRMPPGRLPGEVFRACSSDELEDVAGKREVWASLLRLLPPRPDPE</sequence>